<dbReference type="Pfam" id="PF01128">
    <property type="entry name" value="IspD"/>
    <property type="match status" value="1"/>
</dbReference>
<feature type="site" description="Transition state stabilizer" evidence="10">
    <location>
        <position position="35"/>
    </location>
</feature>
<keyword evidence="7 10" id="KW-0414">Isoprene biosynthesis</keyword>
<gene>
    <name evidence="10" type="primary">ispDF</name>
    <name evidence="12" type="ORF">PH603_10325</name>
</gene>
<feature type="binding site" evidence="10">
    <location>
        <begin position="273"/>
        <end position="274"/>
    </location>
    <ligand>
        <name>4-CDP-2-C-methyl-D-erythritol 2-phosphate</name>
        <dbReference type="ChEBI" id="CHEBI:57919"/>
    </ligand>
</feature>
<feature type="binding site" evidence="10">
    <location>
        <begin position="295"/>
        <end position="297"/>
    </location>
    <ligand>
        <name>4-CDP-2-C-methyl-D-erythritol 2-phosphate</name>
        <dbReference type="ChEBI" id="CHEBI:57919"/>
    </ligand>
</feature>
<feature type="binding site" evidence="10">
    <location>
        <position position="249"/>
    </location>
    <ligand>
        <name>a divalent metal cation</name>
        <dbReference type="ChEBI" id="CHEBI:60240"/>
    </ligand>
</feature>
<dbReference type="SUPFAM" id="SSF53448">
    <property type="entry name" value="Nucleotide-diphospho-sugar transferases"/>
    <property type="match status" value="1"/>
</dbReference>
<evidence type="ECO:0000256" key="5">
    <source>
        <dbReference type="ARBA" id="ARBA00022695"/>
    </source>
</evidence>
<dbReference type="HAMAP" id="MF_00107">
    <property type="entry name" value="IspF"/>
    <property type="match status" value="1"/>
</dbReference>
<dbReference type="Gene3D" id="3.30.1330.50">
    <property type="entry name" value="2-C-methyl-D-erythritol 2,4-cyclodiphosphate synthase"/>
    <property type="match status" value="1"/>
</dbReference>
<accession>A0AAF0BFW4</accession>
<evidence type="ECO:0000256" key="8">
    <source>
        <dbReference type="ARBA" id="ARBA00023239"/>
    </source>
</evidence>
<keyword evidence="6 10" id="KW-0479">Metal-binding</keyword>
<protein>
    <recommendedName>
        <fullName evidence="10">Bifunctional enzyme IspD/IspF</fullName>
    </recommendedName>
    <domain>
        <recommendedName>
            <fullName evidence="10">2-C-methyl-D-erythritol 4-phosphate cytidylyltransferase</fullName>
            <ecNumber evidence="10">2.7.7.60</ecNumber>
        </recommendedName>
        <alternativeName>
            <fullName evidence="10">4-diphosphocytidyl-2C-methyl-D-erythritol synthase</fullName>
        </alternativeName>
        <alternativeName>
            <fullName evidence="10">MEP cytidylyltransferase</fullName>
            <shortName evidence="10">MCT</shortName>
        </alternativeName>
    </domain>
    <domain>
        <recommendedName>
            <fullName evidence="10">2-C-methyl-D-erythritol 2,4-cyclodiphosphate synthase</fullName>
            <shortName evidence="10">MECDP-synthase</shortName>
            <shortName evidence="10">MECPP-synthase</shortName>
            <shortName evidence="10">MECPS</shortName>
            <ecNumber evidence="10">4.6.1.12</ecNumber>
        </recommendedName>
    </domain>
</protein>
<evidence type="ECO:0000256" key="1">
    <source>
        <dbReference type="ARBA" id="ARBA00001282"/>
    </source>
</evidence>
<dbReference type="CDD" id="cd00554">
    <property type="entry name" value="MECDP_synthase"/>
    <property type="match status" value="1"/>
</dbReference>
<dbReference type="InterPro" id="IPR036571">
    <property type="entry name" value="MECDP_synthase_sf"/>
</dbReference>
<dbReference type="GO" id="GO:0046872">
    <property type="term" value="F:metal ion binding"/>
    <property type="evidence" value="ECO:0007669"/>
    <property type="project" value="UniProtKB-KW"/>
</dbReference>
<evidence type="ECO:0000313" key="13">
    <source>
        <dbReference type="Proteomes" id="UP001217500"/>
    </source>
</evidence>
<comment type="similarity">
    <text evidence="10">In the N-terminal section; belongs to the IspD/TarI cytidylyltransferase family. IspD subfamily.</text>
</comment>
<dbReference type="GO" id="GO:0008685">
    <property type="term" value="F:2-C-methyl-D-erythritol 2,4-cyclodiphosphate synthase activity"/>
    <property type="evidence" value="ECO:0007669"/>
    <property type="project" value="UniProtKB-UniRule"/>
</dbReference>
<keyword evidence="9 10" id="KW-0511">Multifunctional enzyme</keyword>
<comment type="catalytic activity">
    <reaction evidence="10">
        <text>4-CDP-2-C-methyl-D-erythritol 2-phosphate = 2-C-methyl-D-erythritol 2,4-cyclic diphosphate + CMP</text>
        <dbReference type="Rhea" id="RHEA:23864"/>
        <dbReference type="ChEBI" id="CHEBI:57919"/>
        <dbReference type="ChEBI" id="CHEBI:58483"/>
        <dbReference type="ChEBI" id="CHEBI:60377"/>
        <dbReference type="EC" id="4.6.1.12"/>
    </reaction>
</comment>
<comment type="cofactor">
    <cofactor evidence="10">
        <name>a divalent metal cation</name>
        <dbReference type="ChEBI" id="CHEBI:60240"/>
    </cofactor>
</comment>
<proteinExistence type="inferred from homology"/>
<dbReference type="AlphaFoldDB" id="A0AAF0BFW4"/>
<reference evidence="12" key="1">
    <citation type="submission" date="2023-01" db="EMBL/GenBank/DDBJ databases">
        <title>The genome sequence of Kordiimonadaceae bacterium 6D33.</title>
        <authorList>
            <person name="Liu Y."/>
        </authorList>
    </citation>
    <scope>NUCLEOTIDE SEQUENCE</scope>
    <source>
        <strain evidence="12">6D33</strain>
    </source>
</reference>
<keyword evidence="5 10" id="KW-0548">Nucleotidyltransferase</keyword>
<comment type="similarity">
    <text evidence="3">Belongs to the IspD/TarI cytidylyltransferase family. IspD subfamily.</text>
</comment>
<dbReference type="InterPro" id="IPR001228">
    <property type="entry name" value="IspD"/>
</dbReference>
<feature type="binding site" evidence="10">
    <location>
        <begin position="247"/>
        <end position="249"/>
    </location>
    <ligand>
        <name>4-CDP-2-C-methyl-D-erythritol 2-phosphate</name>
        <dbReference type="ChEBI" id="CHEBI:57919"/>
    </ligand>
</feature>
<evidence type="ECO:0000256" key="9">
    <source>
        <dbReference type="ARBA" id="ARBA00023268"/>
    </source>
</evidence>
<keyword evidence="4 10" id="KW-0808">Transferase</keyword>
<evidence type="ECO:0000256" key="4">
    <source>
        <dbReference type="ARBA" id="ARBA00022679"/>
    </source>
</evidence>
<dbReference type="NCBIfam" id="TIGR00453">
    <property type="entry name" value="ispD"/>
    <property type="match status" value="1"/>
</dbReference>
<feature type="site" description="Transition state stabilizer" evidence="10">
    <location>
        <position position="273"/>
    </location>
</feature>
<comment type="function">
    <text evidence="10">Bifunctional enzyme that catalyzes the formation of 4-diphosphocytidyl-2-C-methyl-D-erythritol from CTP and 2-C-methyl-D-erythritol 4-phosphate (MEP) (IspD), and catalyzes the conversion of 4-diphosphocytidyl-2-C-methyl-D-erythritol 2-phosphate (CDP-ME2P) to 2-C-methyl-D-erythritol 2,4-cyclodiphosphate (ME-CPP) with a corresponding release of cytidine 5-monophosphate (CMP) (IspF).</text>
</comment>
<dbReference type="SUPFAM" id="SSF69765">
    <property type="entry name" value="IpsF-like"/>
    <property type="match status" value="1"/>
</dbReference>
<evidence type="ECO:0000256" key="10">
    <source>
        <dbReference type="HAMAP-Rule" id="MF_01520"/>
    </source>
</evidence>
<sequence>MPETLMDCQPLIADQPAIVLVCAGRGQRAGEGLPKQYRLLAGEPVVRRTLKALRAALPLAYIQPVIHPDDAELFASAAQGIDGILVPAPGGATRQASVLAGLAALEALSPALVLVHDAARPFVTTGLVNGVLTALQNGAAAVVPGVAIVDSIRRDAKGGTAPVDRSGLYRVQTPQGFTFADLLSAHRAVAGEDLSDDATVMERAGHAVAISGGDANNIKLTLAEDFVLAEKQIISALADVRTGTGFDVHRFEPGDHVWLCGIKVPFTQKLKGHSDADVGLHALTDAILMALADGDIGFHFPPTEAKWKGVSSDTFLTFARDRVLARGGMIANVGVTIICEAPKLMPWKAAMQERVAELLQIATDRVSIQATTTEKLGFTGRGEGIAAQAVATVRLP</sequence>
<name>A0AAF0BFW4_9PROT</name>
<dbReference type="InterPro" id="IPR003526">
    <property type="entry name" value="MECDP_synthase"/>
</dbReference>
<evidence type="ECO:0000256" key="3">
    <source>
        <dbReference type="ARBA" id="ARBA00009789"/>
    </source>
</evidence>
<evidence type="ECO:0000259" key="11">
    <source>
        <dbReference type="Pfam" id="PF02542"/>
    </source>
</evidence>
<feature type="site" description="Transition state stabilizer" evidence="10">
    <location>
        <position position="28"/>
    </location>
</feature>
<dbReference type="PANTHER" id="PTHR43181:SF1">
    <property type="entry name" value="2-C-METHYL-D-ERYTHRITOL 2,4-CYCLODIPHOSPHATE SYNTHASE, CHLOROPLASTIC"/>
    <property type="match status" value="1"/>
</dbReference>
<comment type="caution">
    <text evidence="10">Lacks conserved residue(s) required for the propagation of feature annotation.</text>
</comment>
<comment type="pathway">
    <text evidence="10">Isoprenoid biosynthesis; isopentenyl diphosphate biosynthesis via DXP pathway; isopentenyl diphosphate from 1-deoxy-D-xylulose 5-phosphate: step 4/6.</text>
</comment>
<comment type="pathway">
    <text evidence="2 10">Isoprenoid biosynthesis; isopentenyl diphosphate biosynthesis via DXP pathway; isopentenyl diphosphate from 1-deoxy-D-xylulose 5-phosphate: step 2/6.</text>
</comment>
<feature type="binding site" evidence="10">
    <location>
        <position position="247"/>
    </location>
    <ligand>
        <name>a divalent metal cation</name>
        <dbReference type="ChEBI" id="CHEBI:60240"/>
    </ligand>
</feature>
<dbReference type="NCBIfam" id="NF006899">
    <property type="entry name" value="PRK09382.1"/>
    <property type="match status" value="1"/>
</dbReference>
<dbReference type="InterPro" id="IPR026596">
    <property type="entry name" value="IspD/F"/>
</dbReference>
<feature type="region of interest" description="2-C-methyl-D-erythritol 2,4-cyclodiphosphate synthase" evidence="10">
    <location>
        <begin position="241"/>
        <end position="396"/>
    </location>
</feature>
<feature type="site" description="Positions MEP for the nucleophilic attack" evidence="10">
    <location>
        <position position="219"/>
    </location>
</feature>
<feature type="domain" description="2-C-methyl-D-erythritol 2,4-cyclodiphosphate synthase" evidence="11">
    <location>
        <begin position="241"/>
        <end position="393"/>
    </location>
</feature>
<dbReference type="EC" id="4.6.1.12" evidence="10"/>
<keyword evidence="8 10" id="KW-0456">Lyase</keyword>
<evidence type="ECO:0000313" key="12">
    <source>
        <dbReference type="EMBL" id="WCL52933.1"/>
    </source>
</evidence>
<feature type="site" description="Positions MEP for the nucleophilic attack" evidence="10">
    <location>
        <position position="165"/>
    </location>
</feature>
<feature type="site" description="Transition state stabilizer" evidence="10">
    <location>
        <position position="372"/>
    </location>
</feature>
<dbReference type="PANTHER" id="PTHR43181">
    <property type="entry name" value="2-C-METHYL-D-ERYTHRITOL 2,4-CYCLODIPHOSPHATE SYNTHASE, CHLOROPLASTIC"/>
    <property type="match status" value="1"/>
</dbReference>
<dbReference type="HAMAP" id="MF_01520">
    <property type="entry name" value="IspDF"/>
    <property type="match status" value="1"/>
</dbReference>
<feature type="binding site" evidence="10">
    <location>
        <position position="378"/>
    </location>
    <ligand>
        <name>4-CDP-2-C-methyl-D-erythritol 2-phosphate</name>
        <dbReference type="ChEBI" id="CHEBI:57919"/>
    </ligand>
</feature>
<dbReference type="CDD" id="cd02516">
    <property type="entry name" value="CDP-ME_synthetase"/>
    <property type="match status" value="1"/>
</dbReference>
<dbReference type="InterPro" id="IPR029044">
    <property type="entry name" value="Nucleotide-diphossugar_trans"/>
</dbReference>
<dbReference type="EC" id="2.7.7.60" evidence="10"/>
<dbReference type="Pfam" id="PF02542">
    <property type="entry name" value="YgbB"/>
    <property type="match status" value="1"/>
</dbReference>
<organism evidence="12 13">
    <name type="scientific">Gimibacter soli</name>
    <dbReference type="NCBI Taxonomy" id="3024400"/>
    <lineage>
        <taxon>Bacteria</taxon>
        <taxon>Pseudomonadati</taxon>
        <taxon>Pseudomonadota</taxon>
        <taxon>Alphaproteobacteria</taxon>
        <taxon>Kordiimonadales</taxon>
        <taxon>Temperatibacteraceae</taxon>
        <taxon>Gimibacter</taxon>
    </lineage>
</organism>
<dbReference type="InterPro" id="IPR018294">
    <property type="entry name" value="ISPD_synthase_CS"/>
</dbReference>
<dbReference type="EMBL" id="CP116805">
    <property type="protein sequence ID" value="WCL52933.1"/>
    <property type="molecule type" value="Genomic_DNA"/>
</dbReference>
<evidence type="ECO:0000256" key="2">
    <source>
        <dbReference type="ARBA" id="ARBA00004787"/>
    </source>
</evidence>
<dbReference type="GO" id="GO:0016114">
    <property type="term" value="P:terpenoid biosynthetic process"/>
    <property type="evidence" value="ECO:0007669"/>
    <property type="project" value="InterPro"/>
</dbReference>
<evidence type="ECO:0000256" key="6">
    <source>
        <dbReference type="ARBA" id="ARBA00022723"/>
    </source>
</evidence>
<dbReference type="GO" id="GO:0019288">
    <property type="term" value="P:isopentenyl diphosphate biosynthetic process, methylerythritol 4-phosphate pathway"/>
    <property type="evidence" value="ECO:0007669"/>
    <property type="project" value="UniProtKB-UniRule"/>
</dbReference>
<dbReference type="NCBIfam" id="TIGR00151">
    <property type="entry name" value="ispF"/>
    <property type="match status" value="1"/>
</dbReference>
<dbReference type="PROSITE" id="PS01295">
    <property type="entry name" value="ISPD"/>
    <property type="match status" value="1"/>
</dbReference>
<dbReference type="InterPro" id="IPR034683">
    <property type="entry name" value="IspD/TarI"/>
</dbReference>
<dbReference type="GO" id="GO:0050518">
    <property type="term" value="F:2-C-methyl-D-erythritol 4-phosphate cytidylyltransferase activity"/>
    <property type="evidence" value="ECO:0007669"/>
    <property type="project" value="UniProtKB-UniRule"/>
</dbReference>
<comment type="catalytic activity">
    <reaction evidence="1 10">
        <text>2-C-methyl-D-erythritol 4-phosphate + CTP + H(+) = 4-CDP-2-C-methyl-D-erythritol + diphosphate</text>
        <dbReference type="Rhea" id="RHEA:13429"/>
        <dbReference type="ChEBI" id="CHEBI:15378"/>
        <dbReference type="ChEBI" id="CHEBI:33019"/>
        <dbReference type="ChEBI" id="CHEBI:37563"/>
        <dbReference type="ChEBI" id="CHEBI:57823"/>
        <dbReference type="ChEBI" id="CHEBI:58262"/>
        <dbReference type="EC" id="2.7.7.60"/>
    </reaction>
</comment>
<keyword evidence="13" id="KW-1185">Reference proteome</keyword>
<comment type="similarity">
    <text evidence="10">In the C-terminal section; belongs to the IspF family.</text>
</comment>
<feature type="binding site" evidence="10">
    <location>
        <begin position="371"/>
        <end position="374"/>
    </location>
    <ligand>
        <name>4-CDP-2-C-methyl-D-erythritol 2-phosphate</name>
        <dbReference type="ChEBI" id="CHEBI:57919"/>
    </ligand>
</feature>
<feature type="binding site" evidence="10">
    <location>
        <position position="281"/>
    </location>
    <ligand>
        <name>a divalent metal cation</name>
        <dbReference type="ChEBI" id="CHEBI:60240"/>
    </ligand>
</feature>
<feature type="region of interest" description="2-C-methyl-D-erythritol 4-phosphate cytidylyltransferase" evidence="10">
    <location>
        <begin position="1"/>
        <end position="240"/>
    </location>
</feature>
<dbReference type="Gene3D" id="3.90.550.10">
    <property type="entry name" value="Spore Coat Polysaccharide Biosynthesis Protein SpsA, Chain A"/>
    <property type="match status" value="1"/>
</dbReference>
<feature type="binding site" evidence="10">
    <location>
        <position position="381"/>
    </location>
    <ligand>
        <name>4-CDP-2-C-methyl-D-erythritol 2-phosphate</name>
        <dbReference type="ChEBI" id="CHEBI:57919"/>
    </ligand>
</feature>
<dbReference type="Proteomes" id="UP001217500">
    <property type="component" value="Chromosome"/>
</dbReference>
<evidence type="ECO:0000256" key="7">
    <source>
        <dbReference type="ARBA" id="ARBA00023229"/>
    </source>
</evidence>
<dbReference type="KEGG" id="gso:PH603_10325"/>